<name>A0ABS4CIZ9_9ENTE</name>
<gene>
    <name evidence="1" type="ORF">I6N96_08090</name>
</gene>
<keyword evidence="2" id="KW-1185">Reference proteome</keyword>
<comment type="caution">
    <text evidence="1">The sequence shown here is derived from an EMBL/GenBank/DDBJ whole genome shotgun (WGS) entry which is preliminary data.</text>
</comment>
<dbReference type="RefSeq" id="WP_209557057.1">
    <property type="nucleotide sequence ID" value="NZ_JAEDXU010000003.1"/>
</dbReference>
<sequence length="215" mass="25007">MVDKMKTFKTAQELKKAFLSWAAVDILLEEEYAYRIYEWIPKWTDELSFGKIDNGSGDELVAVFGPEDCIVKGFDHESALSPYAQEEYKIYAGIYDQTPKNLLERLTDPAIEYEHVTFCFWQEAGEEWKKGATVIPEGADDGEEFLTGYFHTTVMEHSAWIEDYYEIEINQKLQTLIQHVFAQKVIDRGFLFEHGFNERAEKIMEELKEVAYPVA</sequence>
<dbReference type="EMBL" id="JAEDXU010000003">
    <property type="protein sequence ID" value="MBP1046242.1"/>
    <property type="molecule type" value="Genomic_DNA"/>
</dbReference>
<proteinExistence type="predicted"/>
<organism evidence="1 2">
    <name type="scientific">Enterococcus larvae</name>
    <dbReference type="NCBI Taxonomy" id="2794352"/>
    <lineage>
        <taxon>Bacteria</taxon>
        <taxon>Bacillati</taxon>
        <taxon>Bacillota</taxon>
        <taxon>Bacilli</taxon>
        <taxon>Lactobacillales</taxon>
        <taxon>Enterococcaceae</taxon>
        <taxon>Enterococcus</taxon>
    </lineage>
</organism>
<reference evidence="1 2" key="1">
    <citation type="submission" date="2020-12" db="EMBL/GenBank/DDBJ databases">
        <title>Vagococcus allomyrinae sp. nov. and Enterococcus lavae sp. nov., isolated from the larvae of Allomyrina dichotoma.</title>
        <authorList>
            <person name="Lee S.D."/>
        </authorList>
    </citation>
    <scope>NUCLEOTIDE SEQUENCE [LARGE SCALE GENOMIC DNA]</scope>
    <source>
        <strain evidence="1 2">BWM-S5</strain>
    </source>
</reference>
<accession>A0ABS4CIZ9</accession>
<evidence type="ECO:0000313" key="1">
    <source>
        <dbReference type="EMBL" id="MBP1046242.1"/>
    </source>
</evidence>
<dbReference type="Proteomes" id="UP000673375">
    <property type="component" value="Unassembled WGS sequence"/>
</dbReference>
<evidence type="ECO:0000313" key="2">
    <source>
        <dbReference type="Proteomes" id="UP000673375"/>
    </source>
</evidence>
<protein>
    <submittedName>
        <fullName evidence="1">Uncharacterized protein</fullName>
    </submittedName>
</protein>